<dbReference type="Pfam" id="PF11686">
    <property type="entry name" value="DUF3283"/>
    <property type="match status" value="1"/>
</dbReference>
<proteinExistence type="predicted"/>
<evidence type="ECO:0000313" key="2">
    <source>
        <dbReference type="Proteomes" id="UP001201273"/>
    </source>
</evidence>
<organism evidence="1 2">
    <name type="scientific">Motilimonas cestriensis</name>
    <dbReference type="NCBI Taxonomy" id="2742685"/>
    <lineage>
        <taxon>Bacteria</taxon>
        <taxon>Pseudomonadati</taxon>
        <taxon>Pseudomonadota</taxon>
        <taxon>Gammaproteobacteria</taxon>
        <taxon>Alteromonadales</taxon>
        <taxon>Alteromonadales genera incertae sedis</taxon>
        <taxon>Motilimonas</taxon>
    </lineage>
</organism>
<reference evidence="1 2" key="1">
    <citation type="journal article" date="2022" name="Environ. Microbiol. Rep.">
        <title>Eco-phylogenetic analyses reveal divergent evolution of vitamin B12 metabolism in the marine bacterial family 'Psychromonadaceae'.</title>
        <authorList>
            <person name="Jin X."/>
            <person name="Yang Y."/>
            <person name="Cao H."/>
            <person name="Gao B."/>
            <person name="Zhao Z."/>
        </authorList>
    </citation>
    <scope>NUCLEOTIDE SEQUENCE [LARGE SCALE GENOMIC DNA]</scope>
    <source>
        <strain evidence="1 2">MKS20</strain>
    </source>
</reference>
<comment type="caution">
    <text evidence="1">The sequence shown here is derived from an EMBL/GenBank/DDBJ whole genome shotgun (WGS) entry which is preliminary data.</text>
</comment>
<name>A0ABS8WCL3_9GAMM</name>
<accession>A0ABS8WCL3</accession>
<dbReference type="EMBL" id="JAIMJA010000009">
    <property type="protein sequence ID" value="MCE2595279.1"/>
    <property type="molecule type" value="Genomic_DNA"/>
</dbReference>
<sequence length="67" mass="7837">MTTYNLALLPADEKQAIELDKQAAYDVWKVRNGQEPEFYLEQQKAKMNDPEQLNSYLQAVDLYKTLI</sequence>
<dbReference type="RefSeq" id="WP_233052768.1">
    <property type="nucleotide sequence ID" value="NZ_JAIMJA010000009.1"/>
</dbReference>
<evidence type="ECO:0000313" key="1">
    <source>
        <dbReference type="EMBL" id="MCE2595279.1"/>
    </source>
</evidence>
<keyword evidence="2" id="KW-1185">Reference proteome</keyword>
<dbReference type="Proteomes" id="UP001201273">
    <property type="component" value="Unassembled WGS sequence"/>
</dbReference>
<dbReference type="Gene3D" id="1.20.58.250">
    <property type="entry name" value="DNA polymerase III-theta"/>
    <property type="match status" value="1"/>
</dbReference>
<protein>
    <submittedName>
        <fullName evidence="1">DUF3283 family protein</fullName>
    </submittedName>
</protein>
<dbReference type="InterPro" id="IPR021700">
    <property type="entry name" value="DUF3283"/>
</dbReference>
<dbReference type="InterPro" id="IPR036745">
    <property type="entry name" value="PolIII_theta_sf"/>
</dbReference>
<gene>
    <name evidence="1" type="ORF">K6Y31_10675</name>
</gene>